<accession>A0A371J2D0</accession>
<organism evidence="1 2">
    <name type="scientific">Romboutsia weinsteinii</name>
    <dbReference type="NCBI Taxonomy" id="2020949"/>
    <lineage>
        <taxon>Bacteria</taxon>
        <taxon>Bacillati</taxon>
        <taxon>Bacillota</taxon>
        <taxon>Clostridia</taxon>
        <taxon>Peptostreptococcales</taxon>
        <taxon>Peptostreptococcaceae</taxon>
        <taxon>Romboutsia</taxon>
    </lineage>
</organism>
<name>A0A371J2D0_9FIRM</name>
<dbReference type="EMBL" id="NOJY02000019">
    <property type="protein sequence ID" value="RDY26828.1"/>
    <property type="molecule type" value="Genomic_DNA"/>
</dbReference>
<dbReference type="AlphaFoldDB" id="A0A371J2D0"/>
<evidence type="ECO:0000313" key="2">
    <source>
        <dbReference type="Proteomes" id="UP000215694"/>
    </source>
</evidence>
<keyword evidence="2" id="KW-1185">Reference proteome</keyword>
<comment type="caution">
    <text evidence="1">The sequence shown here is derived from an EMBL/GenBank/DDBJ whole genome shotgun (WGS) entry which is preliminary data.</text>
</comment>
<reference evidence="1 2" key="1">
    <citation type="journal article" date="2017" name="Genome Announc.">
        <title>Draft Genome Sequence of Romboutsia weinsteinii sp. nov. Strain CCRI-19649(T) Isolated from Surface Water.</title>
        <authorList>
            <person name="Maheux A.F."/>
            <person name="Boudreau D.K."/>
            <person name="Berube E."/>
            <person name="Boissinot M."/>
            <person name="Cantin P."/>
            <person name="Raymond F."/>
            <person name="Corbeil J."/>
            <person name="Omar R.F."/>
            <person name="Bergeron M.G."/>
        </authorList>
    </citation>
    <scope>NUCLEOTIDE SEQUENCE [LARGE SCALE GENOMIC DNA]</scope>
    <source>
        <strain evidence="1 2">CCRI-19649</strain>
    </source>
</reference>
<dbReference type="Proteomes" id="UP000215694">
    <property type="component" value="Unassembled WGS sequence"/>
</dbReference>
<evidence type="ECO:0000313" key="1">
    <source>
        <dbReference type="EMBL" id="RDY26828.1"/>
    </source>
</evidence>
<proteinExistence type="predicted"/>
<gene>
    <name evidence="1" type="ORF">CHL78_011545</name>
</gene>
<dbReference type="RefSeq" id="WP_094366760.1">
    <property type="nucleotide sequence ID" value="NZ_NOJY02000019.1"/>
</dbReference>
<dbReference type="OrthoDB" id="1757246at2"/>
<protein>
    <submittedName>
        <fullName evidence="1">Uncharacterized protein</fullName>
    </submittedName>
</protein>
<sequence length="96" mass="11504">MLNKLAVNQYVKMVKPNDTKNDKRMEVEYGVVLNEHDNKYDVMSVGFENKNGVFLEYSTNVENLVQTYTTQETAFDEVKENEVRRKMDRWLERNYK</sequence>